<dbReference type="GO" id="GO:0004022">
    <property type="term" value="F:alcohol dehydrogenase (NAD+) activity"/>
    <property type="evidence" value="ECO:0007669"/>
    <property type="project" value="TreeGrafter"/>
</dbReference>
<evidence type="ECO:0000256" key="1">
    <source>
        <dbReference type="ARBA" id="ARBA00001947"/>
    </source>
</evidence>
<dbReference type="PANTHER" id="PTHR42940">
    <property type="entry name" value="ALCOHOL DEHYDROGENASE 1-RELATED"/>
    <property type="match status" value="1"/>
</dbReference>
<dbReference type="EMBL" id="JAQJZL010000016">
    <property type="protein sequence ID" value="KAJ6023298.1"/>
    <property type="molecule type" value="Genomic_DNA"/>
</dbReference>
<keyword evidence="3" id="KW-0862">Zinc</keyword>
<protein>
    <submittedName>
        <fullName evidence="6">Polyketide synthase enoylreductase</fullName>
    </submittedName>
</protein>
<comment type="caution">
    <text evidence="6">The sequence shown here is derived from an EMBL/GenBank/DDBJ whole genome shotgun (WGS) entry which is preliminary data.</text>
</comment>
<feature type="transmembrane region" description="Helical" evidence="5">
    <location>
        <begin position="54"/>
        <end position="73"/>
    </location>
</feature>
<reference evidence="6" key="2">
    <citation type="submission" date="2023-01" db="EMBL/GenBank/DDBJ databases">
        <authorList>
            <person name="Petersen C."/>
        </authorList>
    </citation>
    <scope>NUCLEOTIDE SEQUENCE</scope>
    <source>
        <strain evidence="6">IBT 15450</strain>
    </source>
</reference>
<evidence type="ECO:0000256" key="3">
    <source>
        <dbReference type="ARBA" id="ARBA00022833"/>
    </source>
</evidence>
<feature type="transmembrane region" description="Helical" evidence="5">
    <location>
        <begin position="29"/>
        <end position="47"/>
    </location>
</feature>
<keyword evidence="2" id="KW-0479">Metal-binding</keyword>
<keyword evidence="7" id="KW-1185">Reference proteome</keyword>
<evidence type="ECO:0000256" key="4">
    <source>
        <dbReference type="ARBA" id="ARBA00023002"/>
    </source>
</evidence>
<keyword evidence="5" id="KW-1133">Transmembrane helix</keyword>
<evidence type="ECO:0000313" key="7">
    <source>
        <dbReference type="Proteomes" id="UP001219568"/>
    </source>
</evidence>
<evidence type="ECO:0000256" key="2">
    <source>
        <dbReference type="ARBA" id="ARBA00022723"/>
    </source>
</evidence>
<organism evidence="6 7">
    <name type="scientific">Penicillium canescens</name>
    <dbReference type="NCBI Taxonomy" id="5083"/>
    <lineage>
        <taxon>Eukaryota</taxon>
        <taxon>Fungi</taxon>
        <taxon>Dikarya</taxon>
        <taxon>Ascomycota</taxon>
        <taxon>Pezizomycotina</taxon>
        <taxon>Eurotiomycetes</taxon>
        <taxon>Eurotiomycetidae</taxon>
        <taxon>Eurotiales</taxon>
        <taxon>Aspergillaceae</taxon>
        <taxon>Penicillium</taxon>
    </lineage>
</organism>
<dbReference type="GO" id="GO:0046872">
    <property type="term" value="F:metal ion binding"/>
    <property type="evidence" value="ECO:0007669"/>
    <property type="project" value="UniProtKB-KW"/>
</dbReference>
<evidence type="ECO:0000313" key="6">
    <source>
        <dbReference type="EMBL" id="KAJ6023298.1"/>
    </source>
</evidence>
<keyword evidence="5" id="KW-0812">Transmembrane</keyword>
<reference evidence="6" key="1">
    <citation type="journal article" date="2023" name="IMA Fungus">
        <title>Comparative genomic study of the Penicillium genus elucidates a diverse pangenome and 15 lateral gene transfer events.</title>
        <authorList>
            <person name="Petersen C."/>
            <person name="Sorensen T."/>
            <person name="Nielsen M.R."/>
            <person name="Sondergaard T.E."/>
            <person name="Sorensen J.L."/>
            <person name="Fitzpatrick D.A."/>
            <person name="Frisvad J.C."/>
            <person name="Nielsen K.L."/>
        </authorList>
    </citation>
    <scope>NUCLEOTIDE SEQUENCE</scope>
    <source>
        <strain evidence="6">IBT 15450</strain>
    </source>
</reference>
<dbReference type="PANTHER" id="PTHR42940:SF7">
    <property type="entry name" value="ALCOHOL DEHYDROGENASE-LIKE N-TERMINAL DOMAIN-CONTAINING PROTEIN"/>
    <property type="match status" value="1"/>
</dbReference>
<dbReference type="InterPro" id="IPR011032">
    <property type="entry name" value="GroES-like_sf"/>
</dbReference>
<accession>A0AAD6HZC0</accession>
<dbReference type="Gene3D" id="3.40.50.720">
    <property type="entry name" value="NAD(P)-binding Rossmann-like Domain"/>
    <property type="match status" value="1"/>
</dbReference>
<gene>
    <name evidence="6" type="ORF">N7460_013693</name>
</gene>
<dbReference type="AlphaFoldDB" id="A0AAD6HZC0"/>
<keyword evidence="5" id="KW-0472">Membrane</keyword>
<name>A0AAD6HZC0_PENCN</name>
<sequence length="372" mass="41314">MSNTELPNPGRRRKPANIYYTLPYFEPVMYSYVFIGSSILAWVADYLTIVGKTCMWTGFAITCALVIATHPTITTDRIRPDEKGNPIKVRRPLVGFKRWEFALDIESIENGLYDDPYGNSDERLHDGSPWDALPNTYKQAVFKEQGASLSLEEVSLTPPKRDEILAKVEAYGVCYSDHFAQTNPHAEYCTIRREAAIHILQHVNAAKYAPMLCADVTVFNLIRQMNIPTDEIIHPRTGRAGSSGAAVCEQNVIPGRGTIVVFREERLCVEIGGVREDAIAAWQKLRGASPVVSMAPMLEIINPLIRGLGVGKGMSIWSWPSGHAADSEDAIAFADLHGINCLEEEFPLEHCNEAFAAMVEGSVRFRAVITMQ</sequence>
<dbReference type="SUPFAM" id="SSF50129">
    <property type="entry name" value="GroES-like"/>
    <property type="match status" value="1"/>
</dbReference>
<evidence type="ECO:0000256" key="5">
    <source>
        <dbReference type="SAM" id="Phobius"/>
    </source>
</evidence>
<dbReference type="GO" id="GO:0005737">
    <property type="term" value="C:cytoplasm"/>
    <property type="evidence" value="ECO:0007669"/>
    <property type="project" value="TreeGrafter"/>
</dbReference>
<proteinExistence type="predicted"/>
<dbReference type="Gene3D" id="3.90.180.10">
    <property type="entry name" value="Medium-chain alcohol dehydrogenases, catalytic domain"/>
    <property type="match status" value="2"/>
</dbReference>
<comment type="cofactor">
    <cofactor evidence="1">
        <name>Zn(2+)</name>
        <dbReference type="ChEBI" id="CHEBI:29105"/>
    </cofactor>
</comment>
<keyword evidence="4" id="KW-0560">Oxidoreductase</keyword>
<dbReference type="Proteomes" id="UP001219568">
    <property type="component" value="Unassembled WGS sequence"/>
</dbReference>